<evidence type="ECO:0000256" key="1">
    <source>
        <dbReference type="SAM" id="Phobius"/>
    </source>
</evidence>
<proteinExistence type="predicted"/>
<reference evidence="2 3" key="1">
    <citation type="submission" date="2020-12" db="EMBL/GenBank/DDBJ databases">
        <title>Genomic analysis of Staphylococcus felis from a cat with skin infection.</title>
        <authorList>
            <person name="Aslantas O."/>
            <person name="Keskin O."/>
            <person name="Buyukaltay K."/>
            <person name="Gullu Yucetepe A."/>
        </authorList>
    </citation>
    <scope>NUCLEOTIDE SEQUENCE [LARGE SCALE GENOMIC DNA]</scope>
    <source>
        <strain evidence="2 3">HARRANVET</strain>
    </source>
</reference>
<gene>
    <name evidence="2" type="ORF">I9026_01755</name>
</gene>
<name>A0ABS0QLL6_9STAP</name>
<protein>
    <submittedName>
        <fullName evidence="2">Uncharacterized protein</fullName>
    </submittedName>
</protein>
<evidence type="ECO:0000313" key="3">
    <source>
        <dbReference type="Proteomes" id="UP000597038"/>
    </source>
</evidence>
<feature type="transmembrane region" description="Helical" evidence="1">
    <location>
        <begin position="45"/>
        <end position="65"/>
    </location>
</feature>
<dbReference type="EMBL" id="JAEDAQ010000002">
    <property type="protein sequence ID" value="MBH9580096.1"/>
    <property type="molecule type" value="Genomic_DNA"/>
</dbReference>
<keyword evidence="1" id="KW-0472">Membrane</keyword>
<feature type="transmembrane region" description="Helical" evidence="1">
    <location>
        <begin position="20"/>
        <end position="39"/>
    </location>
</feature>
<keyword evidence="1" id="KW-1133">Transmembrane helix</keyword>
<dbReference type="RefSeq" id="WP_103208569.1">
    <property type="nucleotide sequence ID" value="NZ_CP027770.1"/>
</dbReference>
<keyword evidence="1" id="KW-0812">Transmembrane</keyword>
<keyword evidence="3" id="KW-1185">Reference proteome</keyword>
<organism evidence="2 3">
    <name type="scientific">Staphylococcus felis</name>
    <dbReference type="NCBI Taxonomy" id="46127"/>
    <lineage>
        <taxon>Bacteria</taxon>
        <taxon>Bacillati</taxon>
        <taxon>Bacillota</taxon>
        <taxon>Bacilli</taxon>
        <taxon>Bacillales</taxon>
        <taxon>Staphylococcaceae</taxon>
        <taxon>Staphylococcus</taxon>
    </lineage>
</organism>
<dbReference type="GeneID" id="48058750"/>
<evidence type="ECO:0000313" key="2">
    <source>
        <dbReference type="EMBL" id="MBH9580096.1"/>
    </source>
</evidence>
<accession>A0ABS0QLL6</accession>
<sequence length="86" mass="10031">MKIEITGPSKFDYVKYGFAMLAWTMIKAFFIFTAVVMLTEYSFSLKTYTLAVLLTLTIDGVFRFFERVLNITDANKTKIDFMEDEQ</sequence>
<comment type="caution">
    <text evidence="2">The sequence shown here is derived from an EMBL/GenBank/DDBJ whole genome shotgun (WGS) entry which is preliminary data.</text>
</comment>
<dbReference type="Proteomes" id="UP000597038">
    <property type="component" value="Unassembled WGS sequence"/>
</dbReference>